<dbReference type="PRINTS" id="PR00035">
    <property type="entry name" value="HTHGNTR"/>
</dbReference>
<accession>A0ABT9WWC7</accession>
<organism evidence="5 6">
    <name type="scientific">Bacillus chungangensis</name>
    <dbReference type="NCBI Taxonomy" id="587633"/>
    <lineage>
        <taxon>Bacteria</taxon>
        <taxon>Bacillati</taxon>
        <taxon>Bacillota</taxon>
        <taxon>Bacilli</taxon>
        <taxon>Bacillales</taxon>
        <taxon>Bacillaceae</taxon>
        <taxon>Bacillus</taxon>
    </lineage>
</organism>
<evidence type="ECO:0000256" key="1">
    <source>
        <dbReference type="ARBA" id="ARBA00023015"/>
    </source>
</evidence>
<dbReference type="Proteomes" id="UP001223586">
    <property type="component" value="Unassembled WGS sequence"/>
</dbReference>
<dbReference type="InterPro" id="IPR036388">
    <property type="entry name" value="WH-like_DNA-bd_sf"/>
</dbReference>
<dbReference type="SUPFAM" id="SSF64288">
    <property type="entry name" value="Chorismate lyase-like"/>
    <property type="match status" value="1"/>
</dbReference>
<dbReference type="CDD" id="cd07377">
    <property type="entry name" value="WHTH_GntR"/>
    <property type="match status" value="1"/>
</dbReference>
<dbReference type="Pfam" id="PF07702">
    <property type="entry name" value="UTRA"/>
    <property type="match status" value="1"/>
</dbReference>
<dbReference type="PANTHER" id="PTHR44846">
    <property type="entry name" value="MANNOSYL-D-GLYCERATE TRANSPORT/METABOLISM SYSTEM REPRESSOR MNGR-RELATED"/>
    <property type="match status" value="1"/>
</dbReference>
<evidence type="ECO:0000259" key="4">
    <source>
        <dbReference type="PROSITE" id="PS50949"/>
    </source>
</evidence>
<dbReference type="InterPro" id="IPR011663">
    <property type="entry name" value="UTRA"/>
</dbReference>
<dbReference type="Pfam" id="PF00392">
    <property type="entry name" value="GntR"/>
    <property type="match status" value="1"/>
</dbReference>
<dbReference type="SUPFAM" id="SSF46785">
    <property type="entry name" value="Winged helix' DNA-binding domain"/>
    <property type="match status" value="1"/>
</dbReference>
<feature type="domain" description="HTH gntR-type" evidence="4">
    <location>
        <begin position="12"/>
        <end position="79"/>
    </location>
</feature>
<evidence type="ECO:0000313" key="5">
    <source>
        <dbReference type="EMBL" id="MDQ0177606.1"/>
    </source>
</evidence>
<comment type="caution">
    <text evidence="5">The sequence shown here is derived from an EMBL/GenBank/DDBJ whole genome shotgun (WGS) entry which is preliminary data.</text>
</comment>
<evidence type="ECO:0000313" key="6">
    <source>
        <dbReference type="Proteomes" id="UP001223586"/>
    </source>
</evidence>
<dbReference type="SMART" id="SM00345">
    <property type="entry name" value="HTH_GNTR"/>
    <property type="match status" value="1"/>
</dbReference>
<dbReference type="EMBL" id="JAUSTT010000024">
    <property type="protein sequence ID" value="MDQ0177606.1"/>
    <property type="molecule type" value="Genomic_DNA"/>
</dbReference>
<keyword evidence="1" id="KW-0805">Transcription regulation</keyword>
<evidence type="ECO:0000256" key="3">
    <source>
        <dbReference type="ARBA" id="ARBA00023163"/>
    </source>
</evidence>
<gene>
    <name evidence="5" type="ORF">J2S08_003486</name>
</gene>
<dbReference type="SMART" id="SM00866">
    <property type="entry name" value="UTRA"/>
    <property type="match status" value="1"/>
</dbReference>
<dbReference type="PROSITE" id="PS50949">
    <property type="entry name" value="HTH_GNTR"/>
    <property type="match status" value="1"/>
</dbReference>
<keyword evidence="2" id="KW-0238">DNA-binding</keyword>
<keyword evidence="6" id="KW-1185">Reference proteome</keyword>
<evidence type="ECO:0000256" key="2">
    <source>
        <dbReference type="ARBA" id="ARBA00023125"/>
    </source>
</evidence>
<dbReference type="Gene3D" id="1.10.10.10">
    <property type="entry name" value="Winged helix-like DNA-binding domain superfamily/Winged helix DNA-binding domain"/>
    <property type="match status" value="1"/>
</dbReference>
<keyword evidence="3" id="KW-0804">Transcription</keyword>
<proteinExistence type="predicted"/>
<name>A0ABT9WWC7_9BACI</name>
<sequence>MIIHYLDKKSKEPLYKQLKAALLNYIEDHLKEGDALPIESEIEKLYGVSRITVRKTIEELVKDGVVTKKQGRGTFVQSRKIIQKAGTITSWTEEMRLKGKSIETRNLIMNEIEPSKKISEELKLKTGEKIICLKRLRCADGEPIAIIINYFRSKYVPGFLEKGLTRDSLYEVLEQDYNIQLERASETIQARLASDLEAVELEIPLDSAILQITRVSYLPDGTPFELVEMFNRSDRYQYHIDLIGRNKLKTITEESET</sequence>
<dbReference type="Gene3D" id="3.40.1410.10">
    <property type="entry name" value="Chorismate lyase-like"/>
    <property type="match status" value="1"/>
</dbReference>
<reference evidence="5 6" key="1">
    <citation type="submission" date="2023-07" db="EMBL/GenBank/DDBJ databases">
        <title>Genomic Encyclopedia of Type Strains, Phase IV (KMG-IV): sequencing the most valuable type-strain genomes for metagenomic binning, comparative biology and taxonomic classification.</title>
        <authorList>
            <person name="Goeker M."/>
        </authorList>
    </citation>
    <scope>NUCLEOTIDE SEQUENCE [LARGE SCALE GENOMIC DNA]</scope>
    <source>
        <strain evidence="5 6">DSM 23837</strain>
    </source>
</reference>
<dbReference type="RefSeq" id="WP_307231732.1">
    <property type="nucleotide sequence ID" value="NZ_JAUSTT010000024.1"/>
</dbReference>
<protein>
    <submittedName>
        <fullName evidence="5">GntR family transcriptional regulator</fullName>
    </submittedName>
</protein>
<dbReference type="InterPro" id="IPR028978">
    <property type="entry name" value="Chorismate_lyase_/UTRA_dom_sf"/>
</dbReference>
<dbReference type="InterPro" id="IPR050679">
    <property type="entry name" value="Bact_HTH_transcr_reg"/>
</dbReference>
<dbReference type="InterPro" id="IPR000524">
    <property type="entry name" value="Tscrpt_reg_HTH_GntR"/>
</dbReference>
<dbReference type="PANTHER" id="PTHR44846:SF1">
    <property type="entry name" value="MANNOSYL-D-GLYCERATE TRANSPORT_METABOLISM SYSTEM REPRESSOR MNGR-RELATED"/>
    <property type="match status" value="1"/>
</dbReference>
<dbReference type="InterPro" id="IPR036390">
    <property type="entry name" value="WH_DNA-bd_sf"/>
</dbReference>